<evidence type="ECO:0000256" key="7">
    <source>
        <dbReference type="ARBA" id="ARBA00023136"/>
    </source>
</evidence>
<gene>
    <name evidence="9" type="ORF">COMA1_11298</name>
</gene>
<dbReference type="GO" id="GO:0005576">
    <property type="term" value="C:extracellular region"/>
    <property type="evidence" value="ECO:0007669"/>
    <property type="project" value="UniProtKB-SubCell"/>
</dbReference>
<dbReference type="RefSeq" id="WP_141654238.1">
    <property type="nucleotide sequence ID" value="NZ_CZQA01000001.1"/>
</dbReference>
<evidence type="ECO:0000256" key="1">
    <source>
        <dbReference type="ARBA" id="ARBA00004370"/>
    </source>
</evidence>
<dbReference type="SUPFAM" id="SSF51120">
    <property type="entry name" value="beta-Roll"/>
    <property type="match status" value="5"/>
</dbReference>
<dbReference type="Proteomes" id="UP000199032">
    <property type="component" value="Unassembled WGS sequence"/>
</dbReference>
<accession>A0A0S4L844</accession>
<comment type="subcellular location">
    <subcellularLocation>
        <location evidence="1">Membrane</location>
    </subcellularLocation>
    <subcellularLocation>
        <location evidence="2">Secreted</location>
    </subcellularLocation>
</comment>
<dbReference type="STRING" id="1742972.COMA1_11298"/>
<keyword evidence="3" id="KW-0964">Secreted</keyword>
<evidence type="ECO:0000256" key="6">
    <source>
        <dbReference type="ARBA" id="ARBA00023026"/>
    </source>
</evidence>
<evidence type="ECO:0000256" key="3">
    <source>
        <dbReference type="ARBA" id="ARBA00022525"/>
    </source>
</evidence>
<dbReference type="Pfam" id="PF00353">
    <property type="entry name" value="HemolysinCabind"/>
    <property type="match status" value="7"/>
</dbReference>
<dbReference type="InterPro" id="IPR018511">
    <property type="entry name" value="Hemolysin-typ_Ca-bd_CS"/>
</dbReference>
<name>A0A0S4L844_9BACT</name>
<organism evidence="9 10">
    <name type="scientific">Candidatus Nitrospira nitrosa</name>
    <dbReference type="NCBI Taxonomy" id="1742972"/>
    <lineage>
        <taxon>Bacteria</taxon>
        <taxon>Pseudomonadati</taxon>
        <taxon>Nitrospirota</taxon>
        <taxon>Nitrospiria</taxon>
        <taxon>Nitrospirales</taxon>
        <taxon>Nitrospiraceae</taxon>
        <taxon>Nitrospira</taxon>
    </lineage>
</organism>
<evidence type="ECO:0000256" key="2">
    <source>
        <dbReference type="ARBA" id="ARBA00004613"/>
    </source>
</evidence>
<dbReference type="PRINTS" id="PR00313">
    <property type="entry name" value="CABNDNGRPT"/>
</dbReference>
<evidence type="ECO:0000256" key="8">
    <source>
        <dbReference type="SAM" id="MobiDB-lite"/>
    </source>
</evidence>
<dbReference type="GO" id="GO:0016020">
    <property type="term" value="C:membrane"/>
    <property type="evidence" value="ECO:0007669"/>
    <property type="project" value="UniProtKB-SubCell"/>
</dbReference>
<dbReference type="AlphaFoldDB" id="A0A0S4L844"/>
<dbReference type="PANTHER" id="PTHR38340:SF1">
    <property type="entry name" value="S-LAYER PROTEIN"/>
    <property type="match status" value="1"/>
</dbReference>
<dbReference type="OrthoDB" id="223957at2"/>
<keyword evidence="10" id="KW-1185">Reference proteome</keyword>
<dbReference type="Gene3D" id="2.150.10.10">
    <property type="entry name" value="Serralysin-like metalloprotease, C-terminal"/>
    <property type="match status" value="5"/>
</dbReference>
<evidence type="ECO:0000256" key="4">
    <source>
        <dbReference type="ARBA" id="ARBA00022656"/>
    </source>
</evidence>
<dbReference type="InterPro" id="IPR001343">
    <property type="entry name" value="Hemolysn_Ca-bd"/>
</dbReference>
<reference evidence="9 10" key="1">
    <citation type="submission" date="2015-10" db="EMBL/GenBank/DDBJ databases">
        <authorList>
            <person name="Gilbert D.G."/>
        </authorList>
    </citation>
    <scope>NUCLEOTIDE SEQUENCE [LARGE SCALE GENOMIC DNA]</scope>
    <source>
        <strain evidence="9">COMA1</strain>
    </source>
</reference>
<dbReference type="GO" id="GO:0005509">
    <property type="term" value="F:calcium ion binding"/>
    <property type="evidence" value="ECO:0007669"/>
    <property type="project" value="InterPro"/>
</dbReference>
<dbReference type="PANTHER" id="PTHR38340">
    <property type="entry name" value="S-LAYER PROTEIN"/>
    <property type="match status" value="1"/>
</dbReference>
<dbReference type="InterPro" id="IPR050557">
    <property type="entry name" value="RTX_toxin/Mannuronan_C5-epim"/>
</dbReference>
<evidence type="ECO:0000313" key="10">
    <source>
        <dbReference type="Proteomes" id="UP000199032"/>
    </source>
</evidence>
<dbReference type="InterPro" id="IPR003995">
    <property type="entry name" value="RTX_toxin_determinant-A"/>
</dbReference>
<dbReference type="GO" id="GO:0090729">
    <property type="term" value="F:toxin activity"/>
    <property type="evidence" value="ECO:0007669"/>
    <property type="project" value="UniProtKB-KW"/>
</dbReference>
<keyword evidence="6" id="KW-0843">Virulence</keyword>
<keyword evidence="7" id="KW-0472">Membrane</keyword>
<evidence type="ECO:0000313" key="9">
    <source>
        <dbReference type="EMBL" id="CUS33701.1"/>
    </source>
</evidence>
<feature type="region of interest" description="Disordered" evidence="8">
    <location>
        <begin position="484"/>
        <end position="510"/>
    </location>
</feature>
<protein>
    <submittedName>
        <fullName evidence="9">Hemolysin-type calcium-binding region</fullName>
    </submittedName>
</protein>
<dbReference type="PROSITE" id="PS00330">
    <property type="entry name" value="HEMOLYSIN_CALCIUM"/>
    <property type="match status" value="12"/>
</dbReference>
<dbReference type="InterPro" id="IPR011049">
    <property type="entry name" value="Serralysin-like_metalloprot_C"/>
</dbReference>
<keyword evidence="5" id="KW-0677">Repeat</keyword>
<proteinExistence type="predicted"/>
<keyword evidence="4" id="KW-0800">Toxin</keyword>
<dbReference type="EMBL" id="CZQA01000001">
    <property type="protein sequence ID" value="CUS33701.1"/>
    <property type="molecule type" value="Genomic_DNA"/>
</dbReference>
<dbReference type="PRINTS" id="PR01488">
    <property type="entry name" value="RTXTOXINA"/>
</dbReference>
<evidence type="ECO:0000256" key="5">
    <source>
        <dbReference type="ARBA" id="ARBA00022737"/>
    </source>
</evidence>
<sequence>MAIINGTPFNDNLNGTAGNDVLNGLDGNDVLIGGLGNDQLLGGNGQDALSGDAGNDVLNGGAGIDTMNGGAGDDTYIVDNPFDVVVDPFLEGIDTVQSSVTYSIDRTFIDRLTLTGTAAIDGFGNGLNNTLTGNSATNLLWGLAGNDTLNGGGGTDQLFGGLGNDVLNGGTGADIMNGDAGNDIYIVDHVGDKTVEFFAEDGVDTVQASVTHTLNRSIEHLTLTGSSAINGTGNALDNELTGNSANNVLSGLDGDDFLIGMDGNDQLVGGNGNDDLTGGLGTDLLNGGGGIDTAMYSGLEILTAGFPGATAGVTVNLNLAGAQNTGGAGIDTLVSIENITGSKFNDTLIGNGADNVLFGQFGNDSLLGNAGNDTLLGGEGNDQLIGGSGNDLLVGGIGIDTADYGTATAGVTVYLPIPEAQNTGGAGIDTLVGIENLIGSNFNDSLTGDFGNNVLSGLAGNDTLSGNDGDDVLTGGAGNDTLLGGNGNDVLTGGSGRDQLNGGTGNDRFDYNAVSESPTSTGRDVITGFAGAGTALGDQIDLRDIDANTLVSGNQAFTWKGATPGGAGTLWYTGGVLYGNIDGDSTPEFQIQLVGSPALSVGGAGTDILL</sequence>